<feature type="transmembrane region" description="Helical" evidence="5">
    <location>
        <begin position="38"/>
        <end position="62"/>
    </location>
</feature>
<dbReference type="PANTHER" id="PTHR22950:SF349">
    <property type="entry name" value="AMINO ACID TRANSPORTER TRANSMEMBRANE DOMAIN-CONTAINING PROTEIN"/>
    <property type="match status" value="1"/>
</dbReference>
<evidence type="ECO:0000256" key="3">
    <source>
        <dbReference type="ARBA" id="ARBA00022989"/>
    </source>
</evidence>
<keyword evidence="3 5" id="KW-1133">Transmembrane helix</keyword>
<evidence type="ECO:0000256" key="2">
    <source>
        <dbReference type="ARBA" id="ARBA00022692"/>
    </source>
</evidence>
<organism evidence="7 8">
    <name type="scientific">Phytophthora aleatoria</name>
    <dbReference type="NCBI Taxonomy" id="2496075"/>
    <lineage>
        <taxon>Eukaryota</taxon>
        <taxon>Sar</taxon>
        <taxon>Stramenopiles</taxon>
        <taxon>Oomycota</taxon>
        <taxon>Peronosporomycetes</taxon>
        <taxon>Peronosporales</taxon>
        <taxon>Peronosporaceae</taxon>
        <taxon>Phytophthora</taxon>
    </lineage>
</organism>
<proteinExistence type="predicted"/>
<evidence type="ECO:0000256" key="4">
    <source>
        <dbReference type="ARBA" id="ARBA00023136"/>
    </source>
</evidence>
<feature type="domain" description="Amino acid transporter transmembrane" evidence="6">
    <location>
        <begin position="481"/>
        <end position="921"/>
    </location>
</feature>
<feature type="transmembrane region" description="Helical" evidence="5">
    <location>
        <begin position="744"/>
        <end position="768"/>
    </location>
</feature>
<feature type="transmembrane region" description="Helical" evidence="5">
    <location>
        <begin position="842"/>
        <end position="859"/>
    </location>
</feature>
<feature type="transmembrane region" description="Helical" evidence="5">
    <location>
        <begin position="904"/>
        <end position="922"/>
    </location>
</feature>
<feature type="transmembrane region" description="Helical" evidence="5">
    <location>
        <begin position="323"/>
        <end position="344"/>
    </location>
</feature>
<keyword evidence="4 5" id="KW-0472">Membrane</keyword>
<feature type="transmembrane region" description="Helical" evidence="5">
    <location>
        <begin position="871"/>
        <end position="892"/>
    </location>
</feature>
<feature type="transmembrane region" description="Helical" evidence="5">
    <location>
        <begin position="100"/>
        <end position="118"/>
    </location>
</feature>
<feature type="transmembrane region" description="Helical" evidence="5">
    <location>
        <begin position="589"/>
        <end position="608"/>
    </location>
</feature>
<evidence type="ECO:0000259" key="6">
    <source>
        <dbReference type="Pfam" id="PF01490"/>
    </source>
</evidence>
<feature type="domain" description="Amino acid transporter transmembrane" evidence="6">
    <location>
        <begin position="21"/>
        <end position="406"/>
    </location>
</feature>
<feature type="transmembrane region" description="Helical" evidence="5">
    <location>
        <begin position="138"/>
        <end position="159"/>
    </location>
</feature>
<evidence type="ECO:0000256" key="1">
    <source>
        <dbReference type="ARBA" id="ARBA00004141"/>
    </source>
</evidence>
<feature type="transmembrane region" description="Helical" evidence="5">
    <location>
        <begin position="615"/>
        <end position="634"/>
    </location>
</feature>
<comment type="subcellular location">
    <subcellularLocation>
        <location evidence="1">Membrane</location>
        <topology evidence="1">Multi-pass membrane protein</topology>
    </subcellularLocation>
</comment>
<dbReference type="GO" id="GO:0015179">
    <property type="term" value="F:L-amino acid transmembrane transporter activity"/>
    <property type="evidence" value="ECO:0007669"/>
    <property type="project" value="TreeGrafter"/>
</dbReference>
<dbReference type="GO" id="GO:0005774">
    <property type="term" value="C:vacuolar membrane"/>
    <property type="evidence" value="ECO:0007669"/>
    <property type="project" value="TreeGrafter"/>
</dbReference>
<dbReference type="EMBL" id="JAENGY010000791">
    <property type="protein sequence ID" value="KAG6956544.1"/>
    <property type="molecule type" value="Genomic_DNA"/>
</dbReference>
<dbReference type="InterPro" id="IPR013057">
    <property type="entry name" value="AA_transpt_TM"/>
</dbReference>
<gene>
    <name evidence="7" type="ORF">JG688_00011372</name>
</gene>
<evidence type="ECO:0000256" key="5">
    <source>
        <dbReference type="SAM" id="Phobius"/>
    </source>
</evidence>
<sequence>MALESRQKAFLTMEDAKTIFNITFSDVGEWVLGKTGRYLVIVSQLLVCLLLPCAFLVLGSTLLDVLFPDSFDQIFWIVFMAITVVPSCLIPTLKEAASMAFVGCIGTLIADIVGVSILEWEMRGHPSIPTPDITLHPVLTTFGNLSLAYGASVVVPDLQRQHSEPTRMPRIILVSLGAGSAFFLAVAIAGYAAGGCQLSGNLLFSVVNIADPSAASALGFIPSRGAVIMAYLFMQVHIVIAFSTVIQPPFYMAERFILGMHKTSSENLIQENEKLSTAADLATPDLEGNYNVSNTPGLTLTAKQQRREKEGQELSEYEGAGTVLRYVTLRLCIIAVLVAVSIGLRDKFLDLVDFTGASAITVCCLALPITFYLKVFWKELPAYERIVAVLIIIICSIVGCYVMIYAGKNLFNPDTETATFPYCSVENQMEPYYVRNSTPCTPFTSVLASHSWFGHHLHPATMDATSALRSPFYTLEDAKISFNIFCCFCGIGSLSMPSNYARAGPIYATIALLLMAFVNVYATVALSKVMLVAPKSVKTFSDVGAWVFGTTGRYTVMISQLLVCLLMPCAFLVLGSTLLDVLFPDSFSQIFWMIFMAVTVIPVCMIPTLKEASSVALVGCLGTIIADVVGVSILEWEMRGHPSIPKPDVSLHQVLTAFGNLALAYGAAVVIPDLQRQHSQPERMPRIIMVSMGVGTVFFLAIAIAGYAAGGCQLSGNLLFSAVNTSDAYATSALGFIPNRGAVIMAYMFMHVHIVIAFSTITMPAFFMAERFLLGMHKDQPVIDQEQGVEMREKLSSVAGASPVILDIECNYNAASDSLQDAAKYEDEFAEYRGRFNMLRYILLRLCILTLLVVASVFLRDNFLDLVDFTGASAVTAGSLVLPLLFYLKIFWNKLPMYERIGSMVIIVVCSILGVYVMIYAGKNLFNPDSDTATFPYCSEEYQLDPYYVRNSN</sequence>
<evidence type="ECO:0000313" key="7">
    <source>
        <dbReference type="EMBL" id="KAG6956544.1"/>
    </source>
</evidence>
<reference evidence="7" key="1">
    <citation type="submission" date="2021-01" db="EMBL/GenBank/DDBJ databases">
        <title>Phytophthora aleatoria, a newly-described species from Pinus radiata is distinct from Phytophthora cactorum isolates based on comparative genomics.</title>
        <authorList>
            <person name="Mcdougal R."/>
            <person name="Panda P."/>
            <person name="Williams N."/>
            <person name="Studholme D.J."/>
        </authorList>
    </citation>
    <scope>NUCLEOTIDE SEQUENCE</scope>
    <source>
        <strain evidence="7">NZFS 4037</strain>
    </source>
</reference>
<feature type="transmembrane region" description="Helical" evidence="5">
    <location>
        <begin position="171"/>
        <end position="192"/>
    </location>
</feature>
<name>A0A8J5J0L7_9STRA</name>
<feature type="transmembrane region" description="Helical" evidence="5">
    <location>
        <begin position="561"/>
        <end position="583"/>
    </location>
</feature>
<protein>
    <recommendedName>
        <fullName evidence="6">Amino acid transporter transmembrane domain-containing protein</fullName>
    </recommendedName>
</protein>
<feature type="transmembrane region" description="Helical" evidence="5">
    <location>
        <begin position="74"/>
        <end position="93"/>
    </location>
</feature>
<feature type="transmembrane region" description="Helical" evidence="5">
    <location>
        <begin position="351"/>
        <end position="373"/>
    </location>
</feature>
<dbReference type="PANTHER" id="PTHR22950">
    <property type="entry name" value="AMINO ACID TRANSPORTER"/>
    <property type="match status" value="1"/>
</dbReference>
<feature type="transmembrane region" description="Helical" evidence="5">
    <location>
        <begin position="687"/>
        <end position="709"/>
    </location>
</feature>
<feature type="transmembrane region" description="Helical" evidence="5">
    <location>
        <begin position="654"/>
        <end position="675"/>
    </location>
</feature>
<feature type="transmembrane region" description="Helical" evidence="5">
    <location>
        <begin position="506"/>
        <end position="526"/>
    </location>
</feature>
<dbReference type="Pfam" id="PF01490">
    <property type="entry name" value="Aa_trans"/>
    <property type="match status" value="2"/>
</dbReference>
<keyword evidence="2 5" id="KW-0812">Transmembrane</keyword>
<comment type="caution">
    <text evidence="7">The sequence shown here is derived from an EMBL/GenBank/DDBJ whole genome shotgun (WGS) entry which is preliminary data.</text>
</comment>
<accession>A0A8J5J0L7</accession>
<dbReference type="Proteomes" id="UP000709295">
    <property type="component" value="Unassembled WGS sequence"/>
</dbReference>
<evidence type="ECO:0000313" key="8">
    <source>
        <dbReference type="Proteomes" id="UP000709295"/>
    </source>
</evidence>
<feature type="transmembrane region" description="Helical" evidence="5">
    <location>
        <begin position="228"/>
        <end position="246"/>
    </location>
</feature>
<dbReference type="AlphaFoldDB" id="A0A8J5J0L7"/>
<keyword evidence="8" id="KW-1185">Reference proteome</keyword>
<feature type="transmembrane region" description="Helical" evidence="5">
    <location>
        <begin position="385"/>
        <end position="406"/>
    </location>
</feature>